<dbReference type="InterPro" id="IPR041698">
    <property type="entry name" value="Methyltransf_25"/>
</dbReference>
<feature type="domain" description="Methyltransferase" evidence="1">
    <location>
        <begin position="184"/>
        <end position="278"/>
    </location>
</feature>
<accession>A0A1R3T635</accession>
<dbReference type="Pfam" id="PF13649">
    <property type="entry name" value="Methyltransf_25"/>
    <property type="match status" value="1"/>
</dbReference>
<dbReference type="Gene3D" id="3.40.50.150">
    <property type="entry name" value="Vaccinia Virus protein VP39"/>
    <property type="match status" value="1"/>
</dbReference>
<dbReference type="RefSeq" id="WP_104020576.1">
    <property type="nucleotide sequence ID" value="NZ_JADPCL010000006.1"/>
</dbReference>
<dbReference type="EMBL" id="LT622830">
    <property type="protein sequence ID" value="SCW20771.1"/>
    <property type="molecule type" value="Genomic_DNA"/>
</dbReference>
<reference evidence="2" key="2">
    <citation type="submission" date="2017-02" db="EMBL/GenBank/DDBJ databases">
        <title>Diversity of integrative and conjugative elements of Streptococcus salivarius and their intra- and interspecies transfer.</title>
        <authorList>
            <person name="Dahmane N."/>
            <person name="Libante V."/>
            <person name="Charron-Bourgoin F."/>
            <person name="Guedon E."/>
            <person name="Guedon G."/>
            <person name="Leblond-Bourget N."/>
            <person name="Payot S."/>
        </authorList>
    </citation>
    <scope>NUCLEOTIDE SEQUENCE</scope>
    <source>
        <strain evidence="2">F6-1</strain>
    </source>
</reference>
<reference evidence="2" key="1">
    <citation type="submission" date="2016-08" db="EMBL/GenBank/DDBJ databases">
        <authorList>
            <person name="Seilhamer J.J."/>
        </authorList>
    </citation>
    <scope>NUCLEOTIDE SEQUENCE</scope>
    <source>
        <strain evidence="2">F6-1</strain>
    </source>
</reference>
<dbReference type="CDD" id="cd02440">
    <property type="entry name" value="AdoMet_MTases"/>
    <property type="match status" value="1"/>
</dbReference>
<evidence type="ECO:0000313" key="2">
    <source>
        <dbReference type="EMBL" id="SCW20771.1"/>
    </source>
</evidence>
<proteinExistence type="predicted"/>
<evidence type="ECO:0000259" key="1">
    <source>
        <dbReference type="Pfam" id="PF13649"/>
    </source>
</evidence>
<organism evidence="2">
    <name type="scientific">Streptococcus salivarius</name>
    <dbReference type="NCBI Taxonomy" id="1304"/>
    <lineage>
        <taxon>Bacteria</taxon>
        <taxon>Bacillati</taxon>
        <taxon>Bacillota</taxon>
        <taxon>Bacilli</taxon>
        <taxon>Lactobacillales</taxon>
        <taxon>Streptococcaceae</taxon>
        <taxon>Streptococcus</taxon>
    </lineage>
</organism>
<dbReference type="InterPro" id="IPR029063">
    <property type="entry name" value="SAM-dependent_MTases_sf"/>
</dbReference>
<dbReference type="SUPFAM" id="SSF53335">
    <property type="entry name" value="S-adenosyl-L-methionine-dependent methyltransferases"/>
    <property type="match status" value="1"/>
</dbReference>
<protein>
    <submittedName>
        <fullName evidence="2">Methionine biosynthesis protein MetW-like protein</fullName>
    </submittedName>
</protein>
<name>A0A1R3T635_STRSL</name>
<dbReference type="AlphaFoldDB" id="A0A1R3T635"/>
<sequence>MSKYRSNQFNKTNDVIKGLSKLGDFNSSLFELSIFSRMENFIKVICLKIYSNNILHHKLSQQNDIMCSYLDLLDQLGMLEIVDGENRIKESYLTDERLRRKLEADYNYVVNNYYDRKHKFKTRLNKYLLSLIEYLLVLEGIKLDKQIEPALSDSFYSDLGSQAFELFNKKNFSKVVREIKPSSVLDIGCGNGNFIDYFIKQDGITTITGIELQSDLAKSLKVKYQNQKNINIYSENILKLTFKEEFDFINISYMLFYLSYQEQISLFSKLANNLSDKGRIVICQYFGNIEDLQIEVSKKYKKWKFIDRYKFSISQNVLYSELLLNSSIKSFDTLPQYDKFINVLNITGFEIKEVYPADDNFYSFYFIVGRK</sequence>